<keyword evidence="4" id="KW-1185">Reference proteome</keyword>
<feature type="compositionally biased region" description="Basic and acidic residues" evidence="2">
    <location>
        <begin position="134"/>
        <end position="146"/>
    </location>
</feature>
<feature type="coiled-coil region" evidence="1">
    <location>
        <begin position="388"/>
        <end position="524"/>
    </location>
</feature>
<gene>
    <name evidence="3" type="ORF">HG537_0D02670</name>
</gene>
<feature type="coiled-coil region" evidence="1">
    <location>
        <begin position="702"/>
        <end position="750"/>
    </location>
</feature>
<sequence length="756" mass="86694">MLEQGSNSEEDLKLHESSEEIIGPQDPTANHQVPQLEDYHIREEDDDITSSDEDAAEHRDSSFRSWFSRSKHHKPMSESLSPVKLDVSSSSECAIAEGTPNRSGSSSSFRKGFRSLFRRDSGNEDVLPETPTEDLGKSDDEKRTGEENGGLPETPTNNKFWRSWRSGHHHHHRHRHRYSTEVLCTNEEVDPETLRNPSLDVGSMISHEEKRQKNMAKLADQLEDISANPSPERDPICLDNISTPEKKSSDVESSQSDASTSSSVERALNVREKVGLVFSASSADNEERKQEEISPLTPPGDVLENPYKSVFDQNDDPISILAKDATLLYKNCKTFENFDSALKLLTRNAKGLDFSDDHSSATLSEISNELLDFIRREISCCDRSVKERDSMADDLSSLQKQITSLRADCESKDAKFAELQEALNAANVKIEKMNDALEEAAEEVDMLTQEVDSYKGQIQEIKLNERKAHEELETKIAQLNEDKESSLKENTEVLKENASLKEKIDRLEQEHRALISDHETLQEKHSLTSAKLTDLAESYNKGQERNIRENIEATGTKLRRYENTIEILKIGNLKIQENFHRERRKVLDLRQEVNFLRKHSQLIECHRSQSLQFMSHLMFYYRGMVTDDTLTEYDLYLKKLSASDFFPTTVHLNDDELKTLFKEREALVVKFYNDVAKQSFLDQVVSKHVSYMRSNKFLSSQLAGLRKHIEEYEAYVSRLLKEILTHKNLQEKNKQKIALLQEKNNEYKSKFSQIAN</sequence>
<feature type="region of interest" description="Disordered" evidence="2">
    <location>
        <begin position="1"/>
        <end position="163"/>
    </location>
</feature>
<dbReference type="Gene3D" id="1.10.287.1490">
    <property type="match status" value="1"/>
</dbReference>
<feature type="region of interest" description="Disordered" evidence="2">
    <location>
        <begin position="281"/>
        <end position="302"/>
    </location>
</feature>
<feature type="compositionally biased region" description="Low complexity" evidence="2">
    <location>
        <begin position="251"/>
        <end position="265"/>
    </location>
</feature>
<feature type="compositionally biased region" description="Acidic residues" evidence="2">
    <location>
        <begin position="44"/>
        <end position="55"/>
    </location>
</feature>
<proteinExistence type="predicted"/>
<evidence type="ECO:0000313" key="3">
    <source>
        <dbReference type="EMBL" id="QLQ80266.1"/>
    </source>
</evidence>
<evidence type="ECO:0000256" key="2">
    <source>
        <dbReference type="SAM" id="MobiDB-lite"/>
    </source>
</evidence>
<organism evidence="3 4">
    <name type="scientific">Torulaspora globosa</name>
    <dbReference type="NCBI Taxonomy" id="48254"/>
    <lineage>
        <taxon>Eukaryota</taxon>
        <taxon>Fungi</taxon>
        <taxon>Dikarya</taxon>
        <taxon>Ascomycota</taxon>
        <taxon>Saccharomycotina</taxon>
        <taxon>Saccharomycetes</taxon>
        <taxon>Saccharomycetales</taxon>
        <taxon>Saccharomycetaceae</taxon>
        <taxon>Torulaspora</taxon>
    </lineage>
</organism>
<evidence type="ECO:0000313" key="4">
    <source>
        <dbReference type="Proteomes" id="UP000510647"/>
    </source>
</evidence>
<accession>A0A7H9HT24</accession>
<dbReference type="EMBL" id="CP059270">
    <property type="protein sequence ID" value="QLQ80266.1"/>
    <property type="molecule type" value="Genomic_DNA"/>
</dbReference>
<dbReference type="Proteomes" id="UP000510647">
    <property type="component" value="Chromosome 4"/>
</dbReference>
<protein>
    <submittedName>
        <fullName evidence="3">Uncharacterized protein</fullName>
    </submittedName>
</protein>
<dbReference type="OrthoDB" id="4064247at2759"/>
<reference evidence="3 4" key="1">
    <citation type="submission" date="2020-06" db="EMBL/GenBank/DDBJ databases">
        <title>The yeast mating-type switching endonuclease HO is a domesticated member of an unorthodox homing genetic element family.</title>
        <authorList>
            <person name="Coughlan A.Y."/>
            <person name="Lombardi L."/>
            <person name="Braun-Galleani S."/>
            <person name="Martos A.R."/>
            <person name="Galeote V."/>
            <person name="Bigey F."/>
            <person name="Dequin S."/>
            <person name="Byrne K.P."/>
            <person name="Wolfe K.H."/>
        </authorList>
    </citation>
    <scope>NUCLEOTIDE SEQUENCE [LARGE SCALE GENOMIC DNA]</scope>
    <source>
        <strain evidence="3 4">CBS2947</strain>
    </source>
</reference>
<feature type="region of interest" description="Disordered" evidence="2">
    <location>
        <begin position="188"/>
        <end position="266"/>
    </location>
</feature>
<name>A0A7H9HT24_9SACH</name>
<keyword evidence="1" id="KW-0175">Coiled coil</keyword>
<dbReference type="AlphaFoldDB" id="A0A7H9HT24"/>
<evidence type="ECO:0000256" key="1">
    <source>
        <dbReference type="SAM" id="Coils"/>
    </source>
</evidence>